<dbReference type="Proteomes" id="UP000541636">
    <property type="component" value="Unassembled WGS sequence"/>
</dbReference>
<comment type="caution">
    <text evidence="2">The sequence shown here is derived from an EMBL/GenBank/DDBJ whole genome shotgun (WGS) entry which is preliminary data.</text>
</comment>
<evidence type="ECO:0000256" key="1">
    <source>
        <dbReference type="SAM" id="Phobius"/>
    </source>
</evidence>
<dbReference type="AlphaFoldDB" id="A0A846ZM50"/>
<sequence>MTTRKPHHDPVDESAWEAQECVWRAVREGRPTEDEDALDAALFRELKSLPRPVPDADFASEVALRVEGVRRRRTQVRRFRWRVLGGLAVGYSVVLGVGLQLGGAGGWLPFSQLLQHGWVATALITIALFAVFDRSARYVLRPRG</sequence>
<gene>
    <name evidence="2" type="ORF">HF690_10180</name>
</gene>
<keyword evidence="3" id="KW-1185">Reference proteome</keyword>
<proteinExistence type="predicted"/>
<feature type="transmembrane region" description="Helical" evidence="1">
    <location>
        <begin position="113"/>
        <end position="132"/>
    </location>
</feature>
<organism evidence="2 3">
    <name type="scientific">Oleiagrimonas citrea</name>
    <dbReference type="NCBI Taxonomy" id="1665687"/>
    <lineage>
        <taxon>Bacteria</taxon>
        <taxon>Pseudomonadati</taxon>
        <taxon>Pseudomonadota</taxon>
        <taxon>Gammaproteobacteria</taxon>
        <taxon>Lysobacterales</taxon>
        <taxon>Rhodanobacteraceae</taxon>
        <taxon>Oleiagrimonas</taxon>
    </lineage>
</organism>
<reference evidence="2 3" key="1">
    <citation type="journal article" date="2017" name="Int. J. Syst. Evol. Microbiol.">
        <title>Oleiagrimonas citrea sp. nov., a marine bacterium isolated from tidal flat sediment and emended description of the genus Oleiagrimonas Fang et al. 2015 and Oleiagrimonas soli.</title>
        <authorList>
            <person name="Yang S.H."/>
            <person name="Seo H.S."/>
            <person name="Seong C.N."/>
            <person name="Kwon K.K."/>
        </authorList>
    </citation>
    <scope>NUCLEOTIDE SEQUENCE [LARGE SCALE GENOMIC DNA]</scope>
    <source>
        <strain evidence="2 3">MEBiC09124</strain>
    </source>
</reference>
<keyword evidence="1" id="KW-1133">Transmembrane helix</keyword>
<feature type="transmembrane region" description="Helical" evidence="1">
    <location>
        <begin position="79"/>
        <end position="101"/>
    </location>
</feature>
<accession>A0A846ZM50</accession>
<keyword evidence="1" id="KW-0812">Transmembrane</keyword>
<keyword evidence="1" id="KW-0472">Membrane</keyword>
<dbReference type="RefSeq" id="WP_168609371.1">
    <property type="nucleotide sequence ID" value="NZ_JAAZQD010000004.1"/>
</dbReference>
<evidence type="ECO:0000313" key="3">
    <source>
        <dbReference type="Proteomes" id="UP000541636"/>
    </source>
</evidence>
<evidence type="ECO:0000313" key="2">
    <source>
        <dbReference type="EMBL" id="NKZ39314.1"/>
    </source>
</evidence>
<dbReference type="EMBL" id="JAAZQD010000004">
    <property type="protein sequence ID" value="NKZ39314.1"/>
    <property type="molecule type" value="Genomic_DNA"/>
</dbReference>
<name>A0A846ZM50_9GAMM</name>
<protein>
    <submittedName>
        <fullName evidence="2">Uncharacterized protein</fullName>
    </submittedName>
</protein>